<dbReference type="OrthoDB" id="2623929at2"/>
<keyword evidence="4" id="KW-1185">Reference proteome</keyword>
<dbReference type="EMBL" id="LGIQ01000002">
    <property type="protein sequence ID" value="KNB74338.1"/>
    <property type="molecule type" value="Genomic_DNA"/>
</dbReference>
<reference evidence="1 4" key="3">
    <citation type="submission" date="2019-06" db="EMBL/GenBank/DDBJ databases">
        <title>Whole genome shotgun sequence of Brevibacillus reuszeri NBRC 15719.</title>
        <authorList>
            <person name="Hosoyama A."/>
            <person name="Uohara A."/>
            <person name="Ohji S."/>
            <person name="Ichikawa N."/>
        </authorList>
    </citation>
    <scope>NUCLEOTIDE SEQUENCE [LARGE SCALE GENOMIC DNA]</scope>
    <source>
        <strain evidence="1 4">NBRC 15719</strain>
    </source>
</reference>
<dbReference type="STRING" id="54915.ADS79_01125"/>
<sequence>MAELLKKMGEELTEELSLQLIGKYIHVPTNMHMSHEEGGEEEVNIWFGGCVAGIEKAVIAFDYENQEFREEALTYTNFLLTDGMGYTLNSLKSEVFEITKEEFEVLLADHLATQTAEIEAEKKLREAAEEIGRTEESE</sequence>
<accession>A0A0K9Z047</accession>
<dbReference type="EMBL" id="BJON01000006">
    <property type="protein sequence ID" value="GED68073.1"/>
    <property type="molecule type" value="Genomic_DNA"/>
</dbReference>
<dbReference type="Proteomes" id="UP000319578">
    <property type="component" value="Unassembled WGS sequence"/>
</dbReference>
<evidence type="ECO:0000313" key="2">
    <source>
        <dbReference type="EMBL" id="KNB74338.1"/>
    </source>
</evidence>
<protein>
    <submittedName>
        <fullName evidence="2">Uncharacterized protein</fullName>
    </submittedName>
</protein>
<name>A0A0K9Z047_9BACL</name>
<dbReference type="PATRIC" id="fig|54915.3.peg.5371"/>
<dbReference type="RefSeq" id="WP_049736578.1">
    <property type="nucleotide sequence ID" value="NZ_BJON01000006.1"/>
</dbReference>
<proteinExistence type="predicted"/>
<dbReference type="AlphaFoldDB" id="A0A0K9Z047"/>
<reference evidence="2" key="2">
    <citation type="submission" date="2015-07" db="EMBL/GenBank/DDBJ databases">
        <title>MeaNS - Measles Nucleotide Surveillance Program.</title>
        <authorList>
            <person name="Tran T."/>
            <person name="Druce J."/>
        </authorList>
    </citation>
    <scope>NUCLEOTIDE SEQUENCE</scope>
    <source>
        <strain evidence="2">DSM 9887</strain>
    </source>
</reference>
<evidence type="ECO:0000313" key="3">
    <source>
        <dbReference type="Proteomes" id="UP000036834"/>
    </source>
</evidence>
<dbReference type="Proteomes" id="UP000036834">
    <property type="component" value="Unassembled WGS sequence"/>
</dbReference>
<organism evidence="2 3">
    <name type="scientific">Brevibacillus reuszeri</name>
    <dbReference type="NCBI Taxonomy" id="54915"/>
    <lineage>
        <taxon>Bacteria</taxon>
        <taxon>Bacillati</taxon>
        <taxon>Bacillota</taxon>
        <taxon>Bacilli</taxon>
        <taxon>Bacillales</taxon>
        <taxon>Paenibacillaceae</taxon>
        <taxon>Brevibacillus</taxon>
    </lineage>
</organism>
<evidence type="ECO:0000313" key="1">
    <source>
        <dbReference type="EMBL" id="GED68073.1"/>
    </source>
</evidence>
<evidence type="ECO:0000313" key="4">
    <source>
        <dbReference type="Proteomes" id="UP000319578"/>
    </source>
</evidence>
<reference evidence="3" key="1">
    <citation type="submission" date="2015-07" db="EMBL/GenBank/DDBJ databases">
        <title>Genome sequencing project for genomic taxonomy and phylogenomics of Bacillus-like bacteria.</title>
        <authorList>
            <person name="Liu B."/>
            <person name="Wang J."/>
            <person name="Zhu Y."/>
            <person name="Liu G."/>
            <person name="Chen Q."/>
            <person name="Chen Z."/>
            <person name="Lan J."/>
            <person name="Che J."/>
            <person name="Ge C."/>
            <person name="Shi H."/>
            <person name="Pan Z."/>
            <person name="Liu X."/>
        </authorList>
    </citation>
    <scope>NUCLEOTIDE SEQUENCE [LARGE SCALE GENOMIC DNA]</scope>
    <source>
        <strain evidence="3">DSM 9887</strain>
    </source>
</reference>
<gene>
    <name evidence="2" type="ORF">ADS79_01125</name>
    <name evidence="1" type="ORF">BRE01_17750</name>
</gene>
<comment type="caution">
    <text evidence="2">The sequence shown here is derived from an EMBL/GenBank/DDBJ whole genome shotgun (WGS) entry which is preliminary data.</text>
</comment>